<dbReference type="InterPro" id="IPR011991">
    <property type="entry name" value="ArsR-like_HTH"/>
</dbReference>
<dbReference type="KEGG" id="aaut:ACETAC_00805"/>
<keyword evidence="6" id="KW-1185">Reference proteome</keyword>
<evidence type="ECO:0000313" key="6">
    <source>
        <dbReference type="Proteomes" id="UP000671913"/>
    </source>
</evidence>
<protein>
    <submittedName>
        <fullName evidence="5">Winged helix-turn-helix transcriptional regulator</fullName>
    </submittedName>
</protein>
<evidence type="ECO:0000256" key="1">
    <source>
        <dbReference type="ARBA" id="ARBA00023015"/>
    </source>
</evidence>
<sequence length="134" mass="15782">MIKKIRTNKEYIGNNIYDKKWDDIIEKICLFGKAISDPKRVDMLRMFAENKRCYEKADGSRVEDLEERPEGICVCNFVDALDMAQSKVSYHIKVLKEAGLIKETVTGKWRYYSINCNKLNEMIEILKSFKQEMK</sequence>
<dbReference type="GO" id="GO:0003700">
    <property type="term" value="F:DNA-binding transcription factor activity"/>
    <property type="evidence" value="ECO:0007669"/>
    <property type="project" value="InterPro"/>
</dbReference>
<dbReference type="EMBL" id="CP060096">
    <property type="protein sequence ID" value="QSZ27505.1"/>
    <property type="molecule type" value="Genomic_DNA"/>
</dbReference>
<proteinExistence type="predicted"/>
<dbReference type="InterPro" id="IPR036388">
    <property type="entry name" value="WH-like_DNA-bd_sf"/>
</dbReference>
<name>A0A975GAP7_9THEO</name>
<evidence type="ECO:0000256" key="2">
    <source>
        <dbReference type="ARBA" id="ARBA00023125"/>
    </source>
</evidence>
<dbReference type="GO" id="GO:0003677">
    <property type="term" value="F:DNA binding"/>
    <property type="evidence" value="ECO:0007669"/>
    <property type="project" value="UniProtKB-KW"/>
</dbReference>
<dbReference type="CDD" id="cd00090">
    <property type="entry name" value="HTH_ARSR"/>
    <property type="match status" value="1"/>
</dbReference>
<keyword evidence="1" id="KW-0805">Transcription regulation</keyword>
<dbReference type="PANTHER" id="PTHR33154">
    <property type="entry name" value="TRANSCRIPTIONAL REGULATOR, ARSR FAMILY"/>
    <property type="match status" value="1"/>
</dbReference>
<feature type="domain" description="HTH arsR-type" evidence="4">
    <location>
        <begin position="20"/>
        <end position="134"/>
    </location>
</feature>
<keyword evidence="3" id="KW-0804">Transcription</keyword>
<dbReference type="SUPFAM" id="SSF46785">
    <property type="entry name" value="Winged helix' DNA-binding domain"/>
    <property type="match status" value="1"/>
</dbReference>
<keyword evidence="2" id="KW-0238">DNA-binding</keyword>
<evidence type="ECO:0000259" key="4">
    <source>
        <dbReference type="PROSITE" id="PS50987"/>
    </source>
</evidence>
<dbReference type="InterPro" id="IPR051081">
    <property type="entry name" value="HTH_MetalResp_TranReg"/>
</dbReference>
<dbReference type="InterPro" id="IPR001845">
    <property type="entry name" value="HTH_ArsR_DNA-bd_dom"/>
</dbReference>
<reference evidence="5" key="1">
    <citation type="submission" date="2020-08" db="EMBL/GenBank/DDBJ databases">
        <title>Genomic insights into the carbon and energy metabolism of the first obligate autotrophic acetogenic bacterium Aceticella autotrophica gen. nov., sp. nov.</title>
        <authorList>
            <person name="Toshchakov S.V."/>
            <person name="Elcheninov A.G."/>
            <person name="Kublanov I.V."/>
            <person name="Frolov E.N."/>
            <person name="Lebedinsky A.V."/>
        </authorList>
    </citation>
    <scope>NUCLEOTIDE SEQUENCE</scope>
    <source>
        <strain evidence="5">3443-3Ac</strain>
    </source>
</reference>
<dbReference type="Proteomes" id="UP000671913">
    <property type="component" value="Chromosome"/>
</dbReference>
<evidence type="ECO:0000313" key="5">
    <source>
        <dbReference type="EMBL" id="QSZ27505.1"/>
    </source>
</evidence>
<dbReference type="Pfam" id="PF01022">
    <property type="entry name" value="HTH_5"/>
    <property type="match status" value="1"/>
</dbReference>
<accession>A0A975GAP7</accession>
<dbReference type="PANTHER" id="PTHR33154:SF18">
    <property type="entry name" value="ARSENICAL RESISTANCE OPERON REPRESSOR"/>
    <property type="match status" value="1"/>
</dbReference>
<dbReference type="Gene3D" id="1.10.10.10">
    <property type="entry name" value="Winged helix-like DNA-binding domain superfamily/Winged helix DNA-binding domain"/>
    <property type="match status" value="1"/>
</dbReference>
<gene>
    <name evidence="5" type="ORF">ACETAC_00805</name>
</gene>
<dbReference type="AlphaFoldDB" id="A0A975GAP7"/>
<organism evidence="5 6">
    <name type="scientific">Aceticella autotrophica</name>
    <dbReference type="NCBI Taxonomy" id="2755338"/>
    <lineage>
        <taxon>Bacteria</taxon>
        <taxon>Bacillati</taxon>
        <taxon>Bacillota</taxon>
        <taxon>Clostridia</taxon>
        <taxon>Thermoanaerobacterales</taxon>
        <taxon>Thermoanaerobacteraceae</taxon>
        <taxon>Aceticella</taxon>
    </lineage>
</organism>
<dbReference type="SMART" id="SM00418">
    <property type="entry name" value="HTH_ARSR"/>
    <property type="match status" value="1"/>
</dbReference>
<dbReference type="InterPro" id="IPR036390">
    <property type="entry name" value="WH_DNA-bd_sf"/>
</dbReference>
<dbReference type="RefSeq" id="WP_284680207.1">
    <property type="nucleotide sequence ID" value="NZ_CP060096.1"/>
</dbReference>
<evidence type="ECO:0000256" key="3">
    <source>
        <dbReference type="ARBA" id="ARBA00023163"/>
    </source>
</evidence>
<dbReference type="NCBIfam" id="NF033788">
    <property type="entry name" value="HTH_metalloreg"/>
    <property type="match status" value="1"/>
</dbReference>
<dbReference type="PROSITE" id="PS50987">
    <property type="entry name" value="HTH_ARSR_2"/>
    <property type="match status" value="1"/>
</dbReference>